<dbReference type="AlphaFoldDB" id="A0A4V3D1R1"/>
<organism evidence="1 2">
    <name type="scientific">Pedobacter metabolipauper</name>
    <dbReference type="NCBI Taxonomy" id="425513"/>
    <lineage>
        <taxon>Bacteria</taxon>
        <taxon>Pseudomonadati</taxon>
        <taxon>Bacteroidota</taxon>
        <taxon>Sphingobacteriia</taxon>
        <taxon>Sphingobacteriales</taxon>
        <taxon>Sphingobacteriaceae</taxon>
        <taxon>Pedobacter</taxon>
    </lineage>
</organism>
<dbReference type="EMBL" id="SNYC01000003">
    <property type="protein sequence ID" value="TDQ12173.1"/>
    <property type="molecule type" value="Genomic_DNA"/>
</dbReference>
<dbReference type="OrthoDB" id="1452435at2"/>
<protein>
    <submittedName>
        <fullName evidence="1">SPP1 family phage portal protein</fullName>
    </submittedName>
</protein>
<keyword evidence="2" id="KW-1185">Reference proteome</keyword>
<gene>
    <name evidence="1" type="ORF">ATK78_1306</name>
</gene>
<proteinExistence type="predicted"/>
<dbReference type="Proteomes" id="UP000295620">
    <property type="component" value="Unassembled WGS sequence"/>
</dbReference>
<evidence type="ECO:0000313" key="2">
    <source>
        <dbReference type="Proteomes" id="UP000295620"/>
    </source>
</evidence>
<evidence type="ECO:0000313" key="1">
    <source>
        <dbReference type="EMBL" id="TDQ12173.1"/>
    </source>
</evidence>
<sequence length="458" mass="52077">MAITETTLVVEIDKTDVKQLLLAGMVDEAKPLFSTRKDKVATATEQWNVATHKIHERPKKYVEMEEVPQAKIPLPYQRKIVQSAVAFLFGKPVKLIQLSEGTDKAFKRIDDLWTEMRMATLNRKNARALFSQTASAKLFVEYKDIEEDGSKAFNSIKCILLNKDNGNDLYYKKDQYGVMQCIARGFTTKNGDKITEHFHAEFKDVIITCSKIEGSWYIKSEVNLAKKIRYSYYEQDETEWDIVQAIIERQEMLVSKRSDNNDYTADSILVLTGDVESLPGKEETGKVVKLSGEGADAKYLSPSMAMDMVKDERTTWDNYILYFTDTPDLTSEQLKSMGQDSGKALEMKFFPAILKAMDKLELFEEMTDREINILKAMVTNILDVSPEMKKQMKELKIGYQFGNPLPDNVKDFLDMLSTSVGGKPIMSQKTAVELNPLIKDGDAENLQINKESISTIED</sequence>
<dbReference type="InterPro" id="IPR021145">
    <property type="entry name" value="Portal_protein_SPP1_Gp6-like"/>
</dbReference>
<dbReference type="Pfam" id="PF05133">
    <property type="entry name" value="SPP1_portal"/>
    <property type="match status" value="1"/>
</dbReference>
<name>A0A4V3D1R1_9SPHI</name>
<comment type="caution">
    <text evidence="1">The sequence shown here is derived from an EMBL/GenBank/DDBJ whole genome shotgun (WGS) entry which is preliminary data.</text>
</comment>
<dbReference type="RefSeq" id="WP_133575182.1">
    <property type="nucleotide sequence ID" value="NZ_SNYC01000003.1"/>
</dbReference>
<reference evidence="1 2" key="1">
    <citation type="submission" date="2019-03" db="EMBL/GenBank/DDBJ databases">
        <title>Genomic Encyclopedia of Archaeal and Bacterial Type Strains, Phase II (KMG-II): from individual species to whole genera.</title>
        <authorList>
            <person name="Goeker M."/>
        </authorList>
    </citation>
    <scope>NUCLEOTIDE SEQUENCE [LARGE SCALE GENOMIC DNA]</scope>
    <source>
        <strain evidence="1 2">DSM 19035</strain>
    </source>
</reference>
<accession>A0A4V3D1R1</accession>